<gene>
    <name evidence="1" type="ORF">EJF14_10013</name>
</gene>
<organism evidence="1 2">
    <name type="scientific">Clavispora lusitaniae</name>
    <name type="common">Candida lusitaniae</name>
    <dbReference type="NCBI Taxonomy" id="36911"/>
    <lineage>
        <taxon>Eukaryota</taxon>
        <taxon>Fungi</taxon>
        <taxon>Dikarya</taxon>
        <taxon>Ascomycota</taxon>
        <taxon>Saccharomycotina</taxon>
        <taxon>Pichiomycetes</taxon>
        <taxon>Metschnikowiaceae</taxon>
        <taxon>Clavispora</taxon>
    </lineage>
</organism>
<evidence type="ECO:0000313" key="2">
    <source>
        <dbReference type="Proteomes" id="UP000326582"/>
    </source>
</evidence>
<proteinExistence type="predicted"/>
<protein>
    <submittedName>
        <fullName evidence="1">DNA replication regulator</fullName>
    </submittedName>
</protein>
<dbReference type="EMBL" id="CP038484">
    <property type="protein sequence ID" value="QFZ24935.1"/>
    <property type="molecule type" value="Genomic_DNA"/>
</dbReference>
<name>A0ACD0WC53_CLALS</name>
<dbReference type="Proteomes" id="UP000326582">
    <property type="component" value="Chromosome 1"/>
</dbReference>
<accession>A0ACD0WC53</accession>
<sequence>MYIVKNSLHARNRKTRREYSSIVLTIFHYCLVMASASTILHYKRRIKEWEKSFFEKNGKIPSKTDVKAEKEIWKAYKTYNQLKAKEAESSKENETKSKKSKHAKEEEHAEKPEGEGESGDEKTIQNSPQQAPSLHAEFGPTPQANGKVLSIFDMVMSPPESSPLKGKRSVQIESSFSSPTKPVSHLPSPKKHMSSEVFKTPTKAPRKLQFADLTPSNSSPSKKSLLSRLQQVSSPEKEPAPQNVGTETPLYLGKINKKFSFKDEEEEASPVKQHEPSTPTKMSLSPANFNTTPSPLKPERLLSFGSRKKLSDLFHECQNLEIDEEFEAQKVEIEQEIEAGAVNSNDDKLDESFVGRKRKRITQKRTTRRWKIKPRGENDEATVFEGKDVHAELQKMHEEEQKQLNEYMASGVNDDIIPTDDDDNGDDDTFVRPEILKPRSMKSKNSSANYQRLKINDPRSKRFKQRMKRR</sequence>
<reference evidence="2" key="1">
    <citation type="journal article" date="2019" name="MBio">
        <title>Comparative genomics for the elucidation of multidrug resistance (MDR) in Candida lusitaniae.</title>
        <authorList>
            <person name="Kannan A."/>
            <person name="Asner S.A."/>
            <person name="Trachsel E."/>
            <person name="Kelly S."/>
            <person name="Parker J."/>
            <person name="Sanglard D."/>
        </authorList>
    </citation>
    <scope>NUCLEOTIDE SEQUENCE [LARGE SCALE GENOMIC DNA]</scope>
    <source>
        <strain evidence="2">P1</strain>
    </source>
</reference>
<keyword evidence="2" id="KW-1185">Reference proteome</keyword>
<evidence type="ECO:0000313" key="1">
    <source>
        <dbReference type="EMBL" id="QFZ24935.1"/>
    </source>
</evidence>